<dbReference type="PANTHER" id="PTHR33397">
    <property type="entry name" value="UPF0331 PROTEIN YUTE"/>
    <property type="match status" value="1"/>
</dbReference>
<protein>
    <submittedName>
        <fullName evidence="6">Uncharacterized conserved protein YutE, UPF0331/DUF86 family</fullName>
    </submittedName>
</protein>
<dbReference type="InterPro" id="IPR052379">
    <property type="entry name" value="Type_VII_TA_RNase"/>
</dbReference>
<keyword evidence="7" id="KW-1185">Reference proteome</keyword>
<evidence type="ECO:0000256" key="3">
    <source>
        <dbReference type="ARBA" id="ARBA00022722"/>
    </source>
</evidence>
<accession>A0A1I6KGK1</accession>
<evidence type="ECO:0000313" key="7">
    <source>
        <dbReference type="Proteomes" id="UP000199062"/>
    </source>
</evidence>
<evidence type="ECO:0000256" key="2">
    <source>
        <dbReference type="ARBA" id="ARBA00022649"/>
    </source>
</evidence>
<dbReference type="GO" id="GO:0110001">
    <property type="term" value="C:toxin-antitoxin complex"/>
    <property type="evidence" value="ECO:0007669"/>
    <property type="project" value="InterPro"/>
</dbReference>
<dbReference type="Pfam" id="PF01934">
    <property type="entry name" value="HepT-like"/>
    <property type="match status" value="1"/>
</dbReference>
<dbReference type="Gene3D" id="1.20.120.580">
    <property type="entry name" value="bsu32300-like"/>
    <property type="match status" value="1"/>
</dbReference>
<dbReference type="STRING" id="767519.SAMN05216559_0782"/>
<organism evidence="6 7">
    <name type="scientific">Halomicrobium zhouii</name>
    <dbReference type="NCBI Taxonomy" id="767519"/>
    <lineage>
        <taxon>Archaea</taxon>
        <taxon>Methanobacteriati</taxon>
        <taxon>Methanobacteriota</taxon>
        <taxon>Stenosarchaea group</taxon>
        <taxon>Halobacteria</taxon>
        <taxon>Halobacteriales</taxon>
        <taxon>Haloarculaceae</taxon>
        <taxon>Halomicrobium</taxon>
    </lineage>
</organism>
<dbReference type="PANTHER" id="PTHR33397:SF5">
    <property type="entry name" value="RNASE YUTE-RELATED"/>
    <property type="match status" value="1"/>
</dbReference>
<name>A0A1I6KGK1_9EURY</name>
<keyword evidence="4" id="KW-0378">Hydrolase</keyword>
<sequence>MVDEEIVVDKLRHINEYTEDLKQMRGMSKDKYVNDVVIQRAVERTLMNLIQSCIDLAQHIRAAENLSPSGTSKKEIEALGDAGIISDETQARMEEAVGFRNILAHRYGDVDHDIVYDVLHSDVHWFEQFQQAVAQWFQDRDAT</sequence>
<dbReference type="AlphaFoldDB" id="A0A1I6KGK1"/>
<dbReference type="NCBIfam" id="NF047751">
    <property type="entry name" value="HepT_toxin"/>
    <property type="match status" value="1"/>
</dbReference>
<dbReference type="InterPro" id="IPR008201">
    <property type="entry name" value="HepT-like"/>
</dbReference>
<keyword evidence="1" id="KW-0597">Phosphoprotein</keyword>
<evidence type="ECO:0000256" key="5">
    <source>
        <dbReference type="ARBA" id="ARBA00024207"/>
    </source>
</evidence>
<dbReference type="GO" id="GO:0016787">
    <property type="term" value="F:hydrolase activity"/>
    <property type="evidence" value="ECO:0007669"/>
    <property type="project" value="UniProtKB-KW"/>
</dbReference>
<gene>
    <name evidence="6" type="ORF">SAMN05216559_0782</name>
</gene>
<evidence type="ECO:0000313" key="6">
    <source>
        <dbReference type="EMBL" id="SFR90337.1"/>
    </source>
</evidence>
<keyword evidence="2" id="KW-1277">Toxin-antitoxin system</keyword>
<dbReference type="GO" id="GO:0004540">
    <property type="term" value="F:RNA nuclease activity"/>
    <property type="evidence" value="ECO:0007669"/>
    <property type="project" value="InterPro"/>
</dbReference>
<dbReference type="RefSeq" id="WP_089814052.1">
    <property type="nucleotide sequence ID" value="NZ_FOZK01000001.1"/>
</dbReference>
<proteinExistence type="inferred from homology"/>
<reference evidence="6 7" key="1">
    <citation type="submission" date="2016-10" db="EMBL/GenBank/DDBJ databases">
        <authorList>
            <person name="de Groot N.N."/>
        </authorList>
    </citation>
    <scope>NUCLEOTIDE SEQUENCE [LARGE SCALE GENOMIC DNA]</scope>
    <source>
        <strain evidence="6 7">CGMCC 1.10457</strain>
    </source>
</reference>
<evidence type="ECO:0000256" key="1">
    <source>
        <dbReference type="ARBA" id="ARBA00022553"/>
    </source>
</evidence>
<dbReference type="InterPro" id="IPR037038">
    <property type="entry name" value="HepT-like_sf"/>
</dbReference>
<evidence type="ECO:0000256" key="4">
    <source>
        <dbReference type="ARBA" id="ARBA00022801"/>
    </source>
</evidence>
<dbReference type="Proteomes" id="UP000199062">
    <property type="component" value="Unassembled WGS sequence"/>
</dbReference>
<dbReference type="OrthoDB" id="25331at2157"/>
<dbReference type="EMBL" id="FOZK01000001">
    <property type="protein sequence ID" value="SFR90337.1"/>
    <property type="molecule type" value="Genomic_DNA"/>
</dbReference>
<keyword evidence="3" id="KW-0540">Nuclease</keyword>
<comment type="similarity">
    <text evidence="5">Belongs to the HepT RNase toxin family.</text>
</comment>